<feature type="region of interest" description="Disordered" evidence="1">
    <location>
        <begin position="31"/>
        <end position="82"/>
    </location>
</feature>
<gene>
    <name evidence="3" type="ORF">SCF082_LOCUS25930</name>
</gene>
<proteinExistence type="predicted"/>
<feature type="non-terminal residue" evidence="3">
    <location>
        <position position="1"/>
    </location>
</feature>
<accession>A0ABP0M4G4</accession>
<feature type="domain" description="Serine aminopeptidase S33" evidence="2">
    <location>
        <begin position="132"/>
        <end position="349"/>
    </location>
</feature>
<dbReference type="Pfam" id="PF12146">
    <property type="entry name" value="Hydrolase_4"/>
    <property type="match status" value="2"/>
</dbReference>
<dbReference type="InterPro" id="IPR029058">
    <property type="entry name" value="AB_hydrolase_fold"/>
</dbReference>
<dbReference type="EMBL" id="CAXAMM010019554">
    <property type="protein sequence ID" value="CAK9045948.1"/>
    <property type="molecule type" value="Genomic_DNA"/>
</dbReference>
<dbReference type="Proteomes" id="UP001642464">
    <property type="component" value="Unassembled WGS sequence"/>
</dbReference>
<evidence type="ECO:0000313" key="3">
    <source>
        <dbReference type="EMBL" id="CAK9045948.1"/>
    </source>
</evidence>
<dbReference type="SUPFAM" id="SSF53474">
    <property type="entry name" value="alpha/beta-Hydrolases"/>
    <property type="match status" value="2"/>
</dbReference>
<dbReference type="InterPro" id="IPR022742">
    <property type="entry name" value="Hydrolase_4"/>
</dbReference>
<keyword evidence="4" id="KW-1185">Reference proteome</keyword>
<dbReference type="Gene3D" id="3.40.50.1820">
    <property type="entry name" value="alpha/beta hydrolase"/>
    <property type="match status" value="2"/>
</dbReference>
<name>A0ABP0M4G4_9DINO</name>
<dbReference type="PANTHER" id="PTHR11614">
    <property type="entry name" value="PHOSPHOLIPASE-RELATED"/>
    <property type="match status" value="1"/>
</dbReference>
<organism evidence="3 4">
    <name type="scientific">Durusdinium trenchii</name>
    <dbReference type="NCBI Taxonomy" id="1381693"/>
    <lineage>
        <taxon>Eukaryota</taxon>
        <taxon>Sar</taxon>
        <taxon>Alveolata</taxon>
        <taxon>Dinophyceae</taxon>
        <taxon>Suessiales</taxon>
        <taxon>Symbiodiniaceae</taxon>
        <taxon>Durusdinium</taxon>
    </lineage>
</organism>
<evidence type="ECO:0000259" key="2">
    <source>
        <dbReference type="Pfam" id="PF12146"/>
    </source>
</evidence>
<comment type="caution">
    <text evidence="3">The sequence shown here is derived from an EMBL/GenBank/DDBJ whole genome shotgun (WGS) entry which is preliminary data.</text>
</comment>
<feature type="domain" description="Serine aminopeptidase S33" evidence="2">
    <location>
        <begin position="438"/>
        <end position="662"/>
    </location>
</feature>
<evidence type="ECO:0000256" key="1">
    <source>
        <dbReference type="SAM" id="MobiDB-lite"/>
    </source>
</evidence>
<evidence type="ECO:0000313" key="4">
    <source>
        <dbReference type="Proteomes" id="UP001642464"/>
    </source>
</evidence>
<feature type="compositionally biased region" description="Basic residues" evidence="1">
    <location>
        <begin position="63"/>
        <end position="77"/>
    </location>
</feature>
<dbReference type="InterPro" id="IPR051044">
    <property type="entry name" value="MAG_DAG_Lipase"/>
</dbReference>
<feature type="non-terminal residue" evidence="3">
    <location>
        <position position="673"/>
    </location>
</feature>
<sequence length="673" mass="74713">PVPDYVLQSGARFETLRNKDGLDLQVIEFWPPGTGPEIEDGLEASGVEGRGHGSASSTGSGRGSRRAGSSRRARKKKQQEPKLQARGIVLAVHGIGRHFCYDFLKYVKFRSHTTGFRTAEFQEPTYEGSWLQGLNAQGYAVIGIDMQGYGLSEGKARNYFERFEDLVDDLLLLRKSLTHRYPEMPITVMGLSFGATLGALLVEQDKDFVYRGLICISPMLSLVSVKSNPLHCVLLPVAGVLSEWAPFMRLPELTLHPDGRMAAHYLDDPLTEHYDSVRLRVGYELMRAVEKARADIPSLRAPLFAAHAVNDTLCDIEGSEFLISNASSRRKVLHRLQSSNLYHILPNEPGNELLLDEIVDFLYACHRATGAELGTFTSPQGIPLCSYRLRAEGKPKGIVLGVHGVSSHVLYDFLRFTSHPPSTTEWPGYEDIEFHEPRYQGSWVEAINKAGLEFCGVDLQGYGLSHGKARNYFDSFDDLVQDLIAFRKHLSESNPGLPIFLLGLSMGGCLAVRVNQDDADFSYAGTVLLAPMLSLEQLKSKLINRLLLPLSDVASKLVPQARLAQKEQHPIAAMHEHFTSDPITESNAFVRVRVANQCLAAIENAQAKIAEVRSPILAFHAKFDTMCDVEGSRFCVEHASSKDKTFHEIPSEHMWHNLVNEPGNEAILAKLLP</sequence>
<reference evidence="3 4" key="1">
    <citation type="submission" date="2024-02" db="EMBL/GenBank/DDBJ databases">
        <authorList>
            <person name="Chen Y."/>
            <person name="Shah S."/>
            <person name="Dougan E. K."/>
            <person name="Thang M."/>
            <person name="Chan C."/>
        </authorList>
    </citation>
    <scope>NUCLEOTIDE SEQUENCE [LARGE SCALE GENOMIC DNA]</scope>
</reference>
<protein>
    <submittedName>
        <fullName evidence="3">Monoglyceride lipase (MGL) (Monoacylglycerol lipase) (MAGL)</fullName>
    </submittedName>
</protein>